<dbReference type="Proteomes" id="UP001461341">
    <property type="component" value="Chromosome"/>
</dbReference>
<accession>A0ABZ2YCE0</accession>
<sequence>MRQVFKRFIPEDFQYLARAFAEQGTSHFAELVRDDYRVLDVVLDDENVFKKLVLDEHLFLKVSPYFYFELLLRQAIRDIKRENYTLERIGYRERVPVFDGPKVIEAVSREDVRDYLVELLVSFVKVNNITLYIRKGRGIYLKKSISDMDFDLMLEISERVEEPYRFVFLKRAGDIALFLSGVFPEQVFGSPFNVRRKPFLPVSVSSSEELERKGKEVYRLAGQSKVAQENRLDTILDFLATHFEAVKKPLNVMTDRYLHFRKYDIFRFLQN</sequence>
<evidence type="ECO:0000313" key="2">
    <source>
        <dbReference type="Proteomes" id="UP001461341"/>
    </source>
</evidence>
<name>A0ABZ2YCE0_9BACT</name>
<organism evidence="1 2">
    <name type="scientific">Thermatribacter velox</name>
    <dbReference type="NCBI Taxonomy" id="3039681"/>
    <lineage>
        <taxon>Bacteria</taxon>
        <taxon>Pseudomonadati</taxon>
        <taxon>Atribacterota</taxon>
        <taxon>Atribacteria</taxon>
        <taxon>Atribacterales</taxon>
        <taxon>Thermatribacteraceae</taxon>
        <taxon>Thermatribacter</taxon>
    </lineage>
</organism>
<gene>
    <name evidence="1" type="ORF">QBE54_02740</name>
</gene>
<evidence type="ECO:0000313" key="1">
    <source>
        <dbReference type="EMBL" id="WZL76670.1"/>
    </source>
</evidence>
<protein>
    <submittedName>
        <fullName evidence="1">Uncharacterized protein</fullName>
    </submittedName>
</protein>
<proteinExistence type="predicted"/>
<keyword evidence="2" id="KW-1185">Reference proteome</keyword>
<dbReference type="RefSeq" id="WP_369018834.1">
    <property type="nucleotide sequence ID" value="NZ_CP121689.1"/>
</dbReference>
<dbReference type="EMBL" id="CP121689">
    <property type="protein sequence ID" value="WZL76670.1"/>
    <property type="molecule type" value="Genomic_DNA"/>
</dbReference>
<reference evidence="1 2" key="1">
    <citation type="submission" date="2023-03" db="EMBL/GenBank/DDBJ databases">
        <title>Novel Species.</title>
        <authorList>
            <person name="Ma S."/>
        </authorList>
    </citation>
    <scope>NUCLEOTIDE SEQUENCE [LARGE SCALE GENOMIC DNA]</scope>
    <source>
        <strain evidence="1 2">B11</strain>
    </source>
</reference>